<gene>
    <name evidence="3" type="ORF">QP027_09040</name>
</gene>
<dbReference type="Pfam" id="PF00188">
    <property type="entry name" value="CAP"/>
    <property type="match status" value="1"/>
</dbReference>
<reference evidence="3 4" key="1">
    <citation type="submission" date="2023-05" db="EMBL/GenBank/DDBJ databases">
        <title>Corynebacterium suedekumii sp. nov. and Corynebacterium breve sp. nov. isolated from raw cow's milk.</title>
        <authorList>
            <person name="Baer M.K."/>
            <person name="Mehl L."/>
            <person name="Hellmuth R."/>
            <person name="Marke G."/>
            <person name="Lipski A."/>
        </authorList>
    </citation>
    <scope>NUCLEOTIDE SEQUENCE [LARGE SCALE GENOMIC DNA]</scope>
    <source>
        <strain evidence="3 4">R4</strain>
    </source>
</reference>
<proteinExistence type="predicted"/>
<sequence length="179" mass="19412">MSSFPRTLSDALALLQPFAAVLAVVYALVTTFVTAETTPPPPPATPDSGSTRAEGYVAPSFDEAEELEKIRADFFTAVLDLRANEPGIGPVHLDFNLQRVAQEHAEGNAVTNEEARIDAPVAMVQNNKPAYRANAYVLLDDFLHSPAHTRVLLDPRHENIGIGVAQGHDRVWVVVAFSQ</sequence>
<organism evidence="3 4">
    <name type="scientific">Corynebacterium breve</name>
    <dbReference type="NCBI Taxonomy" id="3049799"/>
    <lineage>
        <taxon>Bacteria</taxon>
        <taxon>Bacillati</taxon>
        <taxon>Actinomycetota</taxon>
        <taxon>Actinomycetes</taxon>
        <taxon>Mycobacteriales</taxon>
        <taxon>Corynebacteriaceae</taxon>
        <taxon>Corynebacterium</taxon>
    </lineage>
</organism>
<protein>
    <recommendedName>
        <fullName evidence="2">SCP domain-containing protein</fullName>
    </recommendedName>
</protein>
<evidence type="ECO:0000256" key="1">
    <source>
        <dbReference type="SAM" id="MobiDB-lite"/>
    </source>
</evidence>
<dbReference type="SUPFAM" id="SSF55797">
    <property type="entry name" value="PR-1-like"/>
    <property type="match status" value="1"/>
</dbReference>
<dbReference type="Gene3D" id="3.40.33.10">
    <property type="entry name" value="CAP"/>
    <property type="match status" value="1"/>
</dbReference>
<evidence type="ECO:0000313" key="4">
    <source>
        <dbReference type="Proteomes" id="UP001225598"/>
    </source>
</evidence>
<name>A0ABY8VC60_9CORY</name>
<evidence type="ECO:0000313" key="3">
    <source>
        <dbReference type="EMBL" id="WIM67254.1"/>
    </source>
</evidence>
<keyword evidence="4" id="KW-1185">Reference proteome</keyword>
<feature type="domain" description="SCP" evidence="2">
    <location>
        <begin position="86"/>
        <end position="175"/>
    </location>
</feature>
<dbReference type="EMBL" id="CP126969">
    <property type="protein sequence ID" value="WIM67254.1"/>
    <property type="molecule type" value="Genomic_DNA"/>
</dbReference>
<evidence type="ECO:0000259" key="2">
    <source>
        <dbReference type="Pfam" id="PF00188"/>
    </source>
</evidence>
<accession>A0ABY8VC60</accession>
<feature type="region of interest" description="Disordered" evidence="1">
    <location>
        <begin position="35"/>
        <end position="54"/>
    </location>
</feature>
<dbReference type="InterPro" id="IPR014044">
    <property type="entry name" value="CAP_dom"/>
</dbReference>
<dbReference type="InterPro" id="IPR035940">
    <property type="entry name" value="CAP_sf"/>
</dbReference>
<dbReference type="Proteomes" id="UP001225598">
    <property type="component" value="Chromosome"/>
</dbReference>
<dbReference type="RefSeq" id="WP_284824226.1">
    <property type="nucleotide sequence ID" value="NZ_CP126969.1"/>
</dbReference>